<organism evidence="2 3">
    <name type="scientific">Desmophyllum pertusum</name>
    <dbReference type="NCBI Taxonomy" id="174260"/>
    <lineage>
        <taxon>Eukaryota</taxon>
        <taxon>Metazoa</taxon>
        <taxon>Cnidaria</taxon>
        <taxon>Anthozoa</taxon>
        <taxon>Hexacorallia</taxon>
        <taxon>Scleractinia</taxon>
        <taxon>Caryophylliina</taxon>
        <taxon>Caryophylliidae</taxon>
        <taxon>Desmophyllum</taxon>
    </lineage>
</organism>
<dbReference type="Gene3D" id="3.10.20.90">
    <property type="entry name" value="Phosphatidylinositol 3-kinase Catalytic Subunit, Chain A, domain 1"/>
    <property type="match status" value="1"/>
</dbReference>
<reference evidence="2" key="1">
    <citation type="submission" date="2023-01" db="EMBL/GenBank/DDBJ databases">
        <title>Genome assembly of the deep-sea coral Lophelia pertusa.</title>
        <authorList>
            <person name="Herrera S."/>
            <person name="Cordes E."/>
        </authorList>
    </citation>
    <scope>NUCLEOTIDE SEQUENCE</scope>
    <source>
        <strain evidence="2">USNM1676648</strain>
        <tissue evidence="2">Polyp</tissue>
    </source>
</reference>
<comment type="caution">
    <text evidence="2">The sequence shown here is derived from an EMBL/GenBank/DDBJ whole genome shotgun (WGS) entry which is preliminary data.</text>
</comment>
<dbReference type="OrthoDB" id="245697at2759"/>
<dbReference type="InterPro" id="IPR036028">
    <property type="entry name" value="SH3-like_dom_sf"/>
</dbReference>
<dbReference type="AlphaFoldDB" id="A0A9W9ZQS8"/>
<protein>
    <submittedName>
        <fullName evidence="2">Uncharacterized protein</fullName>
    </submittedName>
</protein>
<evidence type="ECO:0000313" key="2">
    <source>
        <dbReference type="EMBL" id="KAJ7386223.1"/>
    </source>
</evidence>
<evidence type="ECO:0000256" key="1">
    <source>
        <dbReference type="SAM" id="MobiDB-lite"/>
    </source>
</evidence>
<dbReference type="SUPFAM" id="SSF50044">
    <property type="entry name" value="SH3-domain"/>
    <property type="match status" value="1"/>
</dbReference>
<proteinExistence type="predicted"/>
<evidence type="ECO:0000313" key="3">
    <source>
        <dbReference type="Proteomes" id="UP001163046"/>
    </source>
</evidence>
<dbReference type="EMBL" id="MU825877">
    <property type="protein sequence ID" value="KAJ7386223.1"/>
    <property type="molecule type" value="Genomic_DNA"/>
</dbReference>
<sequence length="258" mass="29524">MAELHISIFSYLQSFRGLPIPDEEFLAVSIDAKIDFHQTLDLELNLRQSEEVLIIGIKSGDLWLPGLYSEHICELELAWWPGLYKGRFGWFPAQCVTGPDVTTLTATNEVISSHSCGSSTEWYQKEMMHWTGSSLKVHVIEDMTMLKVFKPDKTFKTCKVESGFRISDVMHQYTRHKSFVGGQIDASVLEMWEESTDGSVRRCLEPQEKLSNIFAMWGKYQDKMKLVVHNVSERQGQASDEKREEKQEPPTGLLISID</sequence>
<keyword evidence="3" id="KW-1185">Reference proteome</keyword>
<feature type="region of interest" description="Disordered" evidence="1">
    <location>
        <begin position="233"/>
        <end position="258"/>
    </location>
</feature>
<gene>
    <name evidence="2" type="ORF">OS493_010618</name>
</gene>
<accession>A0A9W9ZQS8</accession>
<feature type="compositionally biased region" description="Basic and acidic residues" evidence="1">
    <location>
        <begin position="239"/>
        <end position="248"/>
    </location>
</feature>
<dbReference type="Proteomes" id="UP001163046">
    <property type="component" value="Unassembled WGS sequence"/>
</dbReference>
<name>A0A9W9ZQS8_9CNID</name>
<dbReference type="Gene3D" id="2.30.30.40">
    <property type="entry name" value="SH3 Domains"/>
    <property type="match status" value="1"/>
</dbReference>